<protein>
    <recommendedName>
        <fullName evidence="2">Bulb-type lectin domain-containing protein</fullName>
    </recommendedName>
</protein>
<dbReference type="AlphaFoldDB" id="A0A6A7N704"/>
<evidence type="ECO:0000256" key="1">
    <source>
        <dbReference type="SAM" id="MobiDB-lite"/>
    </source>
</evidence>
<evidence type="ECO:0000259" key="2">
    <source>
        <dbReference type="PROSITE" id="PS50927"/>
    </source>
</evidence>
<feature type="region of interest" description="Disordered" evidence="1">
    <location>
        <begin position="154"/>
        <end position="192"/>
    </location>
</feature>
<feature type="compositionally biased region" description="Polar residues" evidence="1">
    <location>
        <begin position="182"/>
        <end position="192"/>
    </location>
</feature>
<dbReference type="PROSITE" id="PS50927">
    <property type="entry name" value="BULB_LECTIN"/>
    <property type="match status" value="1"/>
</dbReference>
<organism evidence="3 4">
    <name type="scientific">Rugamonas aquatica</name>
    <dbReference type="NCBI Taxonomy" id="2743357"/>
    <lineage>
        <taxon>Bacteria</taxon>
        <taxon>Pseudomonadati</taxon>
        <taxon>Pseudomonadota</taxon>
        <taxon>Betaproteobacteria</taxon>
        <taxon>Burkholderiales</taxon>
        <taxon>Oxalobacteraceae</taxon>
        <taxon>Telluria group</taxon>
        <taxon>Rugamonas</taxon>
    </lineage>
</organism>
<gene>
    <name evidence="3" type="ORF">GEV02_21140</name>
</gene>
<proteinExistence type="predicted"/>
<name>A0A6A7N704_9BURK</name>
<feature type="domain" description="Bulb-type lectin" evidence="2">
    <location>
        <begin position="31"/>
        <end position="143"/>
    </location>
</feature>
<evidence type="ECO:0000313" key="3">
    <source>
        <dbReference type="EMBL" id="MQA40662.1"/>
    </source>
</evidence>
<dbReference type="SUPFAM" id="SSF51110">
    <property type="entry name" value="alpha-D-mannose-specific plant lectins"/>
    <property type="match status" value="1"/>
</dbReference>
<evidence type="ECO:0000313" key="4">
    <source>
        <dbReference type="Proteomes" id="UP000440498"/>
    </source>
</evidence>
<dbReference type="InterPro" id="IPR001480">
    <property type="entry name" value="Bulb-type_lectin_dom"/>
</dbReference>
<dbReference type="EMBL" id="WHUG01000009">
    <property type="protein sequence ID" value="MQA40662.1"/>
    <property type="molecule type" value="Genomic_DNA"/>
</dbReference>
<dbReference type="InterPro" id="IPR036426">
    <property type="entry name" value="Bulb-type_lectin_dom_sf"/>
</dbReference>
<dbReference type="SMART" id="SM00108">
    <property type="entry name" value="B_lectin"/>
    <property type="match status" value="1"/>
</dbReference>
<reference evidence="3 4" key="1">
    <citation type="submission" date="2019-10" db="EMBL/GenBank/DDBJ databases">
        <title>Two novel species isolated from a subtropical stream in China.</title>
        <authorList>
            <person name="Lu H."/>
        </authorList>
    </citation>
    <scope>NUCLEOTIDE SEQUENCE [LARGE SCALE GENOMIC DNA]</scope>
    <source>
        <strain evidence="3 4">FT29W</strain>
    </source>
</reference>
<keyword evidence="4" id="KW-1185">Reference proteome</keyword>
<sequence length="192" mass="20977">MPNGNNLMKNILIIAFLGSISLLLQQTCYAKNKLASGEMLLAEQSITSENGNYTLIMQGDGSLVMYRKGGTVRYRMAKHGTFAIMQTDGNFVEYVGNTTNPDNAIWSSGTAGVAQWPPYLYIDNYGDLSIISTNSSGSMTFSVWGIGQDFDPASTTNIETLQPPGPPPQGKPILPYRPDVDNSANNNMYPRY</sequence>
<accession>A0A6A7N704</accession>
<comment type="caution">
    <text evidence="3">The sequence shown here is derived from an EMBL/GenBank/DDBJ whole genome shotgun (WGS) entry which is preliminary data.</text>
</comment>
<dbReference type="Proteomes" id="UP000440498">
    <property type="component" value="Unassembled WGS sequence"/>
</dbReference>
<dbReference type="Gene3D" id="2.90.10.10">
    <property type="entry name" value="Bulb-type lectin domain"/>
    <property type="match status" value="2"/>
</dbReference>